<dbReference type="InterPro" id="IPR028081">
    <property type="entry name" value="Leu-bd"/>
</dbReference>
<comment type="similarity">
    <text evidence="1">Belongs to the leucine-binding protein family.</text>
</comment>
<dbReference type="InterPro" id="IPR028082">
    <property type="entry name" value="Peripla_BP_I"/>
</dbReference>
<name>K7YHX4_9PROT</name>
<keyword evidence="7" id="KW-1185">Reference proteome</keyword>
<feature type="domain" description="Leucine-binding protein" evidence="5">
    <location>
        <begin position="27"/>
        <end position="326"/>
    </location>
</feature>
<sequence>MKLFLQFSNLLCAVFLSAAVPIQKYCKVGILQGFTGPAESLVIPIVAGAELSIKEISDSGLFLGGKKVIPVRADTTCIDAAAARTTADRLITLERVAGIIGTTCSGAATAVLNNVARPHGVVMISPSATSPVMSFLEDDGLFFRTAASDASQGEVIGDILFSKGIKSAALTYTNNDYGKGLAEAIRTSFEKNGGKITVVIAHEDGKADYSAEVATMASAGGDILIVVGYLDQGGKGVIQAAIDTGAFEKFMLPDGMVGDSLTNAFGKTIDGSIGIVQGNDSLGSKMLVDLAKKNGFNGDDPYFKEAYDAAAIMLLAMQSAGSTDSAVYKYHVNKVANFPGEKIYPGELAKGLKILASGGEIDYIGGTTVELVGTGESVGSFSEKVVINGTWNTVSYHSLLR</sequence>
<reference evidence="6 7" key="1">
    <citation type="journal article" date="2012" name="Proc. Natl. Acad. Sci. U.S.A.">
        <title>Genome streamlining and chemical defense in a coral reef symbiosis.</title>
        <authorList>
            <person name="Kwan J.C."/>
            <person name="Donia M.S."/>
            <person name="Han A.W."/>
            <person name="Hirose E."/>
            <person name="Haygood M.G."/>
            <person name="Schmidt E.W."/>
        </authorList>
    </citation>
    <scope>NUCLEOTIDE SEQUENCE [LARGE SCALE GENOMIC DNA]</scope>
    <source>
        <strain evidence="6 7">L2</strain>
    </source>
</reference>
<dbReference type="AlphaFoldDB" id="K7YHX4"/>
<evidence type="ECO:0000313" key="6">
    <source>
        <dbReference type="EMBL" id="AFX99195.1"/>
    </source>
</evidence>
<proteinExistence type="inferred from homology"/>
<dbReference type="CDD" id="cd06346">
    <property type="entry name" value="PBP1_ABC_ligand_binding-like"/>
    <property type="match status" value="1"/>
</dbReference>
<keyword evidence="3" id="KW-0029">Amino-acid transport</keyword>
<evidence type="ECO:0000256" key="2">
    <source>
        <dbReference type="ARBA" id="ARBA00022729"/>
    </source>
</evidence>
<dbReference type="EMBL" id="CP003539">
    <property type="protein sequence ID" value="AFX99195.1"/>
    <property type="molecule type" value="Genomic_DNA"/>
</dbReference>
<dbReference type="KEGG" id="thal:A1OE_1016"/>
<accession>K7YHX4</accession>
<keyword evidence="3" id="KW-0813">Transport</keyword>
<protein>
    <submittedName>
        <fullName evidence="6">Receptor ligand binding region family protein</fullName>
    </submittedName>
</protein>
<feature type="chain" id="PRO_5003915414" evidence="4">
    <location>
        <begin position="19"/>
        <end position="401"/>
    </location>
</feature>
<evidence type="ECO:0000313" key="7">
    <source>
        <dbReference type="Proteomes" id="UP000010077"/>
    </source>
</evidence>
<dbReference type="eggNOG" id="COG0683">
    <property type="taxonomic scope" value="Bacteria"/>
</dbReference>
<dbReference type="PATRIC" id="fig|1193729.4.peg.552"/>
<dbReference type="PANTHER" id="PTHR30483">
    <property type="entry name" value="LEUCINE-SPECIFIC-BINDING PROTEIN"/>
    <property type="match status" value="1"/>
</dbReference>
<keyword evidence="6" id="KW-0675">Receptor</keyword>
<dbReference type="PANTHER" id="PTHR30483:SF6">
    <property type="entry name" value="PERIPLASMIC BINDING PROTEIN OF ABC TRANSPORTER FOR NATURAL AMINO ACIDS"/>
    <property type="match status" value="1"/>
</dbReference>
<dbReference type="InterPro" id="IPR051010">
    <property type="entry name" value="BCAA_transport"/>
</dbReference>
<keyword evidence="2 4" id="KW-0732">Signal</keyword>
<evidence type="ECO:0000256" key="4">
    <source>
        <dbReference type="SAM" id="SignalP"/>
    </source>
</evidence>
<dbReference type="GO" id="GO:0006865">
    <property type="term" value="P:amino acid transport"/>
    <property type="evidence" value="ECO:0007669"/>
    <property type="project" value="UniProtKB-KW"/>
</dbReference>
<dbReference type="HOGENOM" id="CLU_027128_5_0_5"/>
<dbReference type="Gene3D" id="3.40.50.2300">
    <property type="match status" value="2"/>
</dbReference>
<dbReference type="STRING" id="1193729.A1OE_1016"/>
<dbReference type="Proteomes" id="UP000010077">
    <property type="component" value="Chromosome"/>
</dbReference>
<evidence type="ECO:0000256" key="1">
    <source>
        <dbReference type="ARBA" id="ARBA00010062"/>
    </source>
</evidence>
<gene>
    <name evidence="6" type="ORF">A1OE_1016</name>
</gene>
<dbReference type="SUPFAM" id="SSF53822">
    <property type="entry name" value="Periplasmic binding protein-like I"/>
    <property type="match status" value="1"/>
</dbReference>
<evidence type="ECO:0000259" key="5">
    <source>
        <dbReference type="Pfam" id="PF13458"/>
    </source>
</evidence>
<feature type="signal peptide" evidence="4">
    <location>
        <begin position="1"/>
        <end position="18"/>
    </location>
</feature>
<evidence type="ECO:0000256" key="3">
    <source>
        <dbReference type="ARBA" id="ARBA00022970"/>
    </source>
</evidence>
<organism evidence="6 7">
    <name type="scientific">Candidatus Endolissoclinum faulkneri L2</name>
    <dbReference type="NCBI Taxonomy" id="1193729"/>
    <lineage>
        <taxon>Bacteria</taxon>
        <taxon>Pseudomonadati</taxon>
        <taxon>Pseudomonadota</taxon>
        <taxon>Alphaproteobacteria</taxon>
        <taxon>Rhodospirillales</taxon>
        <taxon>Rhodospirillaceae</taxon>
        <taxon>Candidatus Endolissoclinum</taxon>
    </lineage>
</organism>
<dbReference type="Pfam" id="PF13458">
    <property type="entry name" value="Peripla_BP_6"/>
    <property type="match status" value="1"/>
</dbReference>